<dbReference type="Pfam" id="PF05973">
    <property type="entry name" value="Gp49"/>
    <property type="match status" value="1"/>
</dbReference>
<dbReference type="Proteomes" id="UP001597460">
    <property type="component" value="Unassembled WGS sequence"/>
</dbReference>
<comment type="caution">
    <text evidence="1">The sequence shown here is derived from an EMBL/GenBank/DDBJ whole genome shotgun (WGS) entry which is preliminary data.</text>
</comment>
<evidence type="ECO:0000313" key="1">
    <source>
        <dbReference type="EMBL" id="MFD2531800.1"/>
    </source>
</evidence>
<reference evidence="2" key="1">
    <citation type="journal article" date="2019" name="Int. J. Syst. Evol. Microbiol.">
        <title>The Global Catalogue of Microorganisms (GCM) 10K type strain sequencing project: providing services to taxonomists for standard genome sequencing and annotation.</title>
        <authorList>
            <consortium name="The Broad Institute Genomics Platform"/>
            <consortium name="The Broad Institute Genome Sequencing Center for Infectious Disease"/>
            <person name="Wu L."/>
            <person name="Ma J."/>
        </authorList>
    </citation>
    <scope>NUCLEOTIDE SEQUENCE [LARGE SCALE GENOMIC DNA]</scope>
    <source>
        <strain evidence="2">KCTC 52042</strain>
    </source>
</reference>
<sequence>MRVIKFYRTKTGNCPVEDFLQSLPDKQSKKVVWTLRVVRDLEQVPTQYLKKLKSTDDIWEVRATLGNNTFRLLGFFDGPKLIVLTSGFAKKTNKVPKQEIETAEERKRDYYRRKQ</sequence>
<keyword evidence="2" id="KW-1185">Reference proteome</keyword>
<name>A0ABW5JHH8_9BACT</name>
<dbReference type="RefSeq" id="WP_390299511.1">
    <property type="nucleotide sequence ID" value="NZ_JBHULI010000018.1"/>
</dbReference>
<evidence type="ECO:0000313" key="2">
    <source>
        <dbReference type="Proteomes" id="UP001597460"/>
    </source>
</evidence>
<gene>
    <name evidence="1" type="ORF">ACFSVN_05020</name>
</gene>
<organism evidence="1 2">
    <name type="scientific">Gracilimonas halophila</name>
    <dbReference type="NCBI Taxonomy" id="1834464"/>
    <lineage>
        <taxon>Bacteria</taxon>
        <taxon>Pseudomonadati</taxon>
        <taxon>Balneolota</taxon>
        <taxon>Balneolia</taxon>
        <taxon>Balneolales</taxon>
        <taxon>Balneolaceae</taxon>
        <taxon>Gracilimonas</taxon>
    </lineage>
</organism>
<accession>A0ABW5JHH8</accession>
<dbReference type="InterPro" id="IPR009241">
    <property type="entry name" value="HigB-like"/>
</dbReference>
<dbReference type="EMBL" id="JBHULI010000018">
    <property type="protein sequence ID" value="MFD2531800.1"/>
    <property type="molecule type" value="Genomic_DNA"/>
</dbReference>
<proteinExistence type="predicted"/>
<protein>
    <submittedName>
        <fullName evidence="1">Type II toxin-antitoxin system RelE/ParE family toxin</fullName>
    </submittedName>
</protein>